<keyword evidence="3" id="KW-1185">Reference proteome</keyword>
<dbReference type="Pfam" id="PF01243">
    <property type="entry name" value="PNPOx_N"/>
    <property type="match status" value="1"/>
</dbReference>
<comment type="caution">
    <text evidence="2">The sequence shown here is derived from an EMBL/GenBank/DDBJ whole genome shotgun (WGS) entry which is preliminary data.</text>
</comment>
<proteinExistence type="predicted"/>
<evidence type="ECO:0000313" key="3">
    <source>
        <dbReference type="Proteomes" id="UP000054099"/>
    </source>
</evidence>
<dbReference type="PANTHER" id="PTHR34818:SF1">
    <property type="entry name" value="PROTEIN BLI-3"/>
    <property type="match status" value="1"/>
</dbReference>
<evidence type="ECO:0000259" key="1">
    <source>
        <dbReference type="Pfam" id="PF01243"/>
    </source>
</evidence>
<dbReference type="InterPro" id="IPR011576">
    <property type="entry name" value="Pyridox_Oxase_N"/>
</dbReference>
<dbReference type="InterPro" id="IPR012349">
    <property type="entry name" value="Split_barrel_FMN-bd"/>
</dbReference>
<dbReference type="SUPFAM" id="SSF50475">
    <property type="entry name" value="FMN-binding split barrel"/>
    <property type="match status" value="1"/>
</dbReference>
<dbReference type="EMBL" id="LNQN01000006">
    <property type="protein sequence ID" value="KSU80890.1"/>
    <property type="molecule type" value="Genomic_DNA"/>
</dbReference>
<dbReference type="Gene3D" id="2.30.110.10">
    <property type="entry name" value="Electron Transport, Fmn-binding Protein, Chain A"/>
    <property type="match status" value="1"/>
</dbReference>
<reference evidence="2 3" key="1">
    <citation type="journal article" date="2014" name="Antonie Van Leeuwenhoek">
        <title>Fictibacillus enclensis sp. nov., isolated from marine sediment.</title>
        <authorList>
            <person name="Dastager S.G."/>
            <person name="Mawlankar R."/>
            <person name="Srinivasan K."/>
            <person name="Tang S.K."/>
            <person name="Lee J.C."/>
            <person name="Ramana V.V."/>
            <person name="Shouche Y.S."/>
        </authorList>
    </citation>
    <scope>NUCLEOTIDE SEQUENCE [LARGE SCALE GENOMIC DNA]</scope>
    <source>
        <strain evidence="2 3">NIO-1003</strain>
    </source>
</reference>
<organism evidence="2 3">
    <name type="scientific">Fictibacillus enclensis</name>
    <dbReference type="NCBI Taxonomy" id="1017270"/>
    <lineage>
        <taxon>Bacteria</taxon>
        <taxon>Bacillati</taxon>
        <taxon>Bacillota</taxon>
        <taxon>Bacilli</taxon>
        <taxon>Bacillales</taxon>
        <taxon>Fictibacillaceae</taxon>
        <taxon>Fictibacillus</taxon>
    </lineage>
</organism>
<dbReference type="InterPro" id="IPR052917">
    <property type="entry name" value="Stress-Dev_Protein"/>
</dbReference>
<dbReference type="OrthoDB" id="5431160at2"/>
<accession>A0A0V8J1Q8</accession>
<evidence type="ECO:0000313" key="2">
    <source>
        <dbReference type="EMBL" id="KSU80890.1"/>
    </source>
</evidence>
<dbReference type="AlphaFoldDB" id="A0A0V8J1Q8"/>
<dbReference type="Proteomes" id="UP000054099">
    <property type="component" value="Unassembled WGS sequence"/>
</dbReference>
<dbReference type="PANTHER" id="PTHR34818">
    <property type="entry name" value="PROTEIN BLI-3"/>
    <property type="match status" value="1"/>
</dbReference>
<dbReference type="RefSeq" id="WP_061974323.1">
    <property type="nucleotide sequence ID" value="NZ_FMAV01000004.1"/>
</dbReference>
<sequence length="138" mass="16283">MNQEEFKQKIKDIVDSNPVGTLSTVSQNKPNARYMYFQRDDITLLTATSKQTHKVDEIEENPNVHVLLGYTDWDSPYIEMQGTIRVREKEAIKEEFWQDMMKHWFTGKDDPDLIILEIQPTSFRLMNSKEKEPVTLDM</sequence>
<name>A0A0V8J1Q8_9BACL</name>
<feature type="domain" description="Pyridoxamine 5'-phosphate oxidase N-terminal" evidence="1">
    <location>
        <begin position="6"/>
        <end position="126"/>
    </location>
</feature>
<protein>
    <submittedName>
        <fullName evidence="2">General stress protein</fullName>
    </submittedName>
</protein>
<gene>
    <name evidence="2" type="ORF">AS030_18205</name>
</gene>